<dbReference type="NCBIfam" id="TIGR01993">
    <property type="entry name" value="Pyr-5-nucltdase"/>
    <property type="match status" value="1"/>
</dbReference>
<dbReference type="SFLD" id="SFLDG01132">
    <property type="entry name" value="C1.5.3:_5'-Nucleotidase_Like"/>
    <property type="match status" value="1"/>
</dbReference>
<dbReference type="STRING" id="590646.G3BD54"/>
<evidence type="ECO:0008006" key="3">
    <source>
        <dbReference type="Google" id="ProtNLM"/>
    </source>
</evidence>
<dbReference type="PANTHER" id="PTHR47438">
    <property type="entry name" value="PHOSPHATE METABOLISM PROTEIN 8-RELATED"/>
    <property type="match status" value="1"/>
</dbReference>
<dbReference type="SUPFAM" id="SSF56784">
    <property type="entry name" value="HAD-like"/>
    <property type="match status" value="1"/>
</dbReference>
<sequence length="272" mass="31583">MTSPVTYTNPELVQDTRLGCTVQLPLGFGPVPPSRKKIFYFDIDNCLYQRSTKIHDLMQLKIHDYFKTHLELDDKDAHALHMNYYQTYGLALEGLVRNHKVDALKYNEQVDDSLDLKSVLSYNQELRNMLIRIKKTHQFDCFWLLTNAYKNHALRVVSFLGIGDLFDGLTYCDYSESPIVCKPMKLYFDKCLSITGVDNNDLDLVYFVDDSEINVKAALKLGWGRVFHFIEIDADYERILQSDDFGEYYSQDNSDGRKITILRNILELESAL</sequence>
<dbReference type="Gene3D" id="3.40.50.1000">
    <property type="entry name" value="HAD superfamily/HAD-like"/>
    <property type="match status" value="1"/>
</dbReference>
<protein>
    <recommendedName>
        <fullName evidence="3">Pyrimidine 5-nucleotidase</fullName>
    </recommendedName>
</protein>
<dbReference type="SFLD" id="SFLDS00003">
    <property type="entry name" value="Haloacid_Dehalogenase"/>
    <property type="match status" value="1"/>
</dbReference>
<dbReference type="AlphaFoldDB" id="G3BD54"/>
<dbReference type="SFLD" id="SFLDG01129">
    <property type="entry name" value="C1.5:_HAD__Beta-PGM__Phosphata"/>
    <property type="match status" value="1"/>
</dbReference>
<keyword evidence="2" id="KW-1185">Reference proteome</keyword>
<dbReference type="PANTHER" id="PTHR47438:SF1">
    <property type="entry name" value="PHOSPHATE METABOLISM PROTEIN 8-RELATED"/>
    <property type="match status" value="1"/>
</dbReference>
<accession>G3BD54</accession>
<name>G3BD54_CANTC</name>
<dbReference type="KEGG" id="cten:18248526"/>
<dbReference type="InterPro" id="IPR010237">
    <property type="entry name" value="Pyr-5-nucltdase"/>
</dbReference>
<organism evidence="2">
    <name type="scientific">Candida tenuis (strain ATCC 10573 / BCRC 21748 / CBS 615 / JCM 9827 / NBRC 10315 / NRRL Y-1498 / VKM Y-70)</name>
    <name type="common">Yeast</name>
    <name type="synonym">Yamadazyma tenuis</name>
    <dbReference type="NCBI Taxonomy" id="590646"/>
    <lineage>
        <taxon>Eukaryota</taxon>
        <taxon>Fungi</taxon>
        <taxon>Dikarya</taxon>
        <taxon>Ascomycota</taxon>
        <taxon>Saccharomycotina</taxon>
        <taxon>Pichiomycetes</taxon>
        <taxon>Debaryomycetaceae</taxon>
        <taxon>Yamadazyma</taxon>
    </lineage>
</organism>
<dbReference type="GO" id="GO:0009166">
    <property type="term" value="P:nucleotide catabolic process"/>
    <property type="evidence" value="ECO:0007669"/>
    <property type="project" value="TreeGrafter"/>
</dbReference>
<dbReference type="Pfam" id="PF00702">
    <property type="entry name" value="Hydrolase"/>
    <property type="match status" value="1"/>
</dbReference>
<evidence type="ECO:0000313" key="2">
    <source>
        <dbReference type="Proteomes" id="UP000000707"/>
    </source>
</evidence>
<dbReference type="eggNOG" id="KOG3109">
    <property type="taxonomic scope" value="Eukaryota"/>
</dbReference>
<dbReference type="HOGENOM" id="CLU_059493_0_1_1"/>
<dbReference type="OrthoDB" id="1065058at2759"/>
<dbReference type="Gene3D" id="1.10.150.450">
    <property type="match status" value="1"/>
</dbReference>
<evidence type="ECO:0000313" key="1">
    <source>
        <dbReference type="EMBL" id="EGV60920.1"/>
    </source>
</evidence>
<reference evidence="1 2" key="1">
    <citation type="journal article" date="2011" name="Proc. Natl. Acad. Sci. U.S.A.">
        <title>Comparative genomics of xylose-fermenting fungi for enhanced biofuel production.</title>
        <authorList>
            <person name="Wohlbach D.J."/>
            <person name="Kuo A."/>
            <person name="Sato T.K."/>
            <person name="Potts K.M."/>
            <person name="Salamov A.A."/>
            <person name="LaButti K.M."/>
            <person name="Sun H."/>
            <person name="Clum A."/>
            <person name="Pangilinan J.L."/>
            <person name="Lindquist E.A."/>
            <person name="Lucas S."/>
            <person name="Lapidus A."/>
            <person name="Jin M."/>
            <person name="Gunawan C."/>
            <person name="Balan V."/>
            <person name="Dale B.E."/>
            <person name="Jeffries T.W."/>
            <person name="Zinkel R."/>
            <person name="Barry K.W."/>
            <person name="Grigoriev I.V."/>
            <person name="Gasch A.P."/>
        </authorList>
    </citation>
    <scope>NUCLEOTIDE SEQUENCE [LARGE SCALE GENOMIC DNA]</scope>
    <source>
        <strain evidence="2">ATCC 10573 / BCRC 21748 / CBS 615 / JCM 9827 / NBRC 10315 / NRRL Y-1498 / VKM Y-70</strain>
    </source>
</reference>
<dbReference type="GO" id="GO:0006206">
    <property type="term" value="P:pyrimidine nucleobase metabolic process"/>
    <property type="evidence" value="ECO:0007669"/>
    <property type="project" value="TreeGrafter"/>
</dbReference>
<dbReference type="Proteomes" id="UP000000707">
    <property type="component" value="Unassembled WGS sequence"/>
</dbReference>
<dbReference type="EMBL" id="GL996528">
    <property type="protein sequence ID" value="EGV60920.1"/>
    <property type="molecule type" value="Genomic_DNA"/>
</dbReference>
<dbReference type="GeneID" id="18248526"/>
<gene>
    <name evidence="1" type="ORF">CANTEDRAFT_116969</name>
</gene>
<dbReference type="InterPro" id="IPR052791">
    <property type="entry name" value="SSM1_domain"/>
</dbReference>
<dbReference type="InterPro" id="IPR023214">
    <property type="entry name" value="HAD_sf"/>
</dbReference>
<dbReference type="InterPro" id="IPR036412">
    <property type="entry name" value="HAD-like_sf"/>
</dbReference>
<dbReference type="GO" id="GO:0008252">
    <property type="term" value="F:nucleotidase activity"/>
    <property type="evidence" value="ECO:0007669"/>
    <property type="project" value="TreeGrafter"/>
</dbReference>
<proteinExistence type="predicted"/>